<reference evidence="1" key="1">
    <citation type="submission" date="2021-03" db="EMBL/GenBank/DDBJ databases">
        <authorList>
            <person name="Kim M.K."/>
        </authorList>
    </citation>
    <scope>NUCLEOTIDE SEQUENCE</scope>
    <source>
        <strain evidence="1">BT186</strain>
    </source>
</reference>
<name>A0A939F167_9BACT</name>
<proteinExistence type="predicted"/>
<comment type="caution">
    <text evidence="1">The sequence shown here is derived from an EMBL/GenBank/DDBJ whole genome shotgun (WGS) entry which is preliminary data.</text>
</comment>
<organism evidence="1 2">
    <name type="scientific">Hymenobacter telluris</name>
    <dbReference type="NCBI Taxonomy" id="2816474"/>
    <lineage>
        <taxon>Bacteria</taxon>
        <taxon>Pseudomonadati</taxon>
        <taxon>Bacteroidota</taxon>
        <taxon>Cytophagia</taxon>
        <taxon>Cytophagales</taxon>
        <taxon>Hymenobacteraceae</taxon>
        <taxon>Hymenobacter</taxon>
    </lineage>
</organism>
<evidence type="ECO:0008006" key="3">
    <source>
        <dbReference type="Google" id="ProtNLM"/>
    </source>
</evidence>
<sequence>MKKEKTERTGKKQVGLEVTVEEKELAEKVAKERGLGFSALVRLLIKDEARRLGII</sequence>
<protein>
    <recommendedName>
        <fullName evidence="3">Ribbon-helix-helix protein, CopG family</fullName>
    </recommendedName>
</protein>
<accession>A0A939F167</accession>
<evidence type="ECO:0000313" key="2">
    <source>
        <dbReference type="Proteomes" id="UP000664144"/>
    </source>
</evidence>
<gene>
    <name evidence="1" type="ORF">J0X19_23050</name>
</gene>
<keyword evidence="2" id="KW-1185">Reference proteome</keyword>
<dbReference type="EMBL" id="JAFLQZ010000025">
    <property type="protein sequence ID" value="MBO0360856.1"/>
    <property type="molecule type" value="Genomic_DNA"/>
</dbReference>
<dbReference type="AlphaFoldDB" id="A0A939F167"/>
<dbReference type="Proteomes" id="UP000664144">
    <property type="component" value="Unassembled WGS sequence"/>
</dbReference>
<evidence type="ECO:0000313" key="1">
    <source>
        <dbReference type="EMBL" id="MBO0360856.1"/>
    </source>
</evidence>